<sequence>MPSPHDIARRAKFKKICRERKRARAQRVEEEWKRLRLEENARDAWARSLVRRQDLAAVEAAREEELRQEADRISKIREEERIGRERIAKERAELREQRRSHVEALPQERLRQYESMVLSSKRTVRVRIQNSLFFITGL</sequence>
<evidence type="ECO:0000313" key="1">
    <source>
        <dbReference type="EMBL" id="KAJ8677850.1"/>
    </source>
</evidence>
<gene>
    <name evidence="1" type="ORF">QAD02_013637</name>
</gene>
<dbReference type="Proteomes" id="UP001239111">
    <property type="component" value="Chromosome 2"/>
</dbReference>
<keyword evidence="2" id="KW-1185">Reference proteome</keyword>
<name>A0ACC2P7U5_9HYME</name>
<protein>
    <submittedName>
        <fullName evidence="1">Uncharacterized protein</fullName>
    </submittedName>
</protein>
<reference evidence="1" key="1">
    <citation type="submission" date="2023-04" db="EMBL/GenBank/DDBJ databases">
        <title>A chromosome-level genome assembly of the parasitoid wasp Eretmocerus hayati.</title>
        <authorList>
            <person name="Zhong Y."/>
            <person name="Liu S."/>
            <person name="Liu Y."/>
        </authorList>
    </citation>
    <scope>NUCLEOTIDE SEQUENCE</scope>
    <source>
        <strain evidence="1">ZJU_SS_LIU_2023</strain>
    </source>
</reference>
<proteinExistence type="predicted"/>
<dbReference type="EMBL" id="CM056742">
    <property type="protein sequence ID" value="KAJ8677850.1"/>
    <property type="molecule type" value="Genomic_DNA"/>
</dbReference>
<evidence type="ECO:0000313" key="2">
    <source>
        <dbReference type="Proteomes" id="UP001239111"/>
    </source>
</evidence>
<comment type="caution">
    <text evidence="1">The sequence shown here is derived from an EMBL/GenBank/DDBJ whole genome shotgun (WGS) entry which is preliminary data.</text>
</comment>
<organism evidence="1 2">
    <name type="scientific">Eretmocerus hayati</name>
    <dbReference type="NCBI Taxonomy" id="131215"/>
    <lineage>
        <taxon>Eukaryota</taxon>
        <taxon>Metazoa</taxon>
        <taxon>Ecdysozoa</taxon>
        <taxon>Arthropoda</taxon>
        <taxon>Hexapoda</taxon>
        <taxon>Insecta</taxon>
        <taxon>Pterygota</taxon>
        <taxon>Neoptera</taxon>
        <taxon>Endopterygota</taxon>
        <taxon>Hymenoptera</taxon>
        <taxon>Apocrita</taxon>
        <taxon>Proctotrupomorpha</taxon>
        <taxon>Chalcidoidea</taxon>
        <taxon>Aphelinidae</taxon>
        <taxon>Aphelininae</taxon>
        <taxon>Eretmocerus</taxon>
    </lineage>
</organism>
<accession>A0ACC2P7U5</accession>